<evidence type="ECO:0000256" key="6">
    <source>
        <dbReference type="ARBA" id="ARBA00022679"/>
    </source>
</evidence>
<evidence type="ECO:0000256" key="7">
    <source>
        <dbReference type="ARBA" id="ARBA00023191"/>
    </source>
</evidence>
<dbReference type="SUPFAM" id="SSF56214">
    <property type="entry name" value="4'-phosphopantetheinyl transferase"/>
    <property type="match status" value="1"/>
</dbReference>
<comment type="caution">
    <text evidence="14">The sequence shown here is derived from an EMBL/GenBank/DDBJ whole genome shotgun (WGS) entry which is preliminary data.</text>
</comment>
<sequence>MSLLPACCSTPDDRWPWPQSLPGLELISLDFDPDNLKPDDFTISDIVPPPSVERAVAKRQAEYLAGRFCAREGLRRATGQPVVPALGDDRAPVWPTGCVGSITHTRGWAAAVIGQQQDYAGVGLDAEVIMPDERALPLCRQILTPSEQERFSAELTSQAGFFITLAFCLKETLFKALYPLVQQRFYFEHAEVLSWHPDGSARLRLLKTLSQEWTSHTELDAWFIREEHRLVSLIVVPAYGHSASGA</sequence>
<evidence type="ECO:0000259" key="12">
    <source>
        <dbReference type="Pfam" id="PF01648"/>
    </source>
</evidence>
<dbReference type="PRINTS" id="PR01399">
    <property type="entry name" value="ENTSNTHTASED"/>
</dbReference>
<gene>
    <name evidence="14" type="ORF">SAMN04487868_12732</name>
</gene>
<protein>
    <recommendedName>
        <fullName evidence="5">Enterobactin synthase component D</fullName>
    </recommendedName>
    <alternativeName>
        <fullName evidence="8">4'-phosphopantetheinyl transferase EntD</fullName>
    </alternativeName>
    <alternativeName>
        <fullName evidence="9">Enterochelin synthase D</fullName>
    </alternativeName>
</protein>
<evidence type="ECO:0000313" key="14">
    <source>
        <dbReference type="EMBL" id="SFM08297.1"/>
    </source>
</evidence>
<comment type="similarity">
    <text evidence="3">Belongs to the P-Pant transferase superfamily. EntD family.</text>
</comment>
<evidence type="ECO:0000256" key="5">
    <source>
        <dbReference type="ARBA" id="ARBA00019087"/>
    </source>
</evidence>
<dbReference type="Pfam" id="PF01648">
    <property type="entry name" value="ACPS"/>
    <property type="match status" value="1"/>
</dbReference>
<reference evidence="14 15" key="1">
    <citation type="submission" date="2016-10" db="EMBL/GenBank/DDBJ databases">
        <authorList>
            <person name="Varghese N."/>
            <person name="Submissions S."/>
        </authorList>
    </citation>
    <scope>NUCLEOTIDE SEQUENCE [LARGE SCALE GENOMIC DNA]</scope>
    <source>
        <strain evidence="14 15">DSM 26291</strain>
    </source>
</reference>
<keyword evidence="15" id="KW-1185">Reference proteome</keyword>
<evidence type="ECO:0000256" key="10">
    <source>
        <dbReference type="ARBA" id="ARBA00049176"/>
    </source>
</evidence>
<feature type="domain" description="4'-phosphopantetheinyl transferase N-terminal" evidence="13">
    <location>
        <begin position="52"/>
        <end position="113"/>
    </location>
</feature>
<evidence type="ECO:0000256" key="2">
    <source>
        <dbReference type="ARBA" id="ARBA00004993"/>
    </source>
</evidence>
<dbReference type="EMBL" id="FOTV01000027">
    <property type="protein sequence ID" value="SFM08297.1"/>
    <property type="molecule type" value="Genomic_DNA"/>
</dbReference>
<dbReference type="Gene3D" id="3.90.470.20">
    <property type="entry name" value="4'-phosphopantetheinyl transferase domain"/>
    <property type="match status" value="1"/>
</dbReference>
<dbReference type="PANTHER" id="PTHR38096:SF1">
    <property type="entry name" value="ENTEROBACTIN SYNTHASE COMPONENT D"/>
    <property type="match status" value="1"/>
</dbReference>
<name>A0ABY1FTT4_9GAMM</name>
<evidence type="ECO:0000259" key="13">
    <source>
        <dbReference type="Pfam" id="PF17837"/>
    </source>
</evidence>
<comment type="catalytic activity">
    <reaction evidence="11">
        <text>apo-[peptidyl-carrier protein] + CoA = holo-[peptidyl-carrier protein] + adenosine 3',5'-bisphosphate + H(+)</text>
        <dbReference type="Rhea" id="RHEA:46228"/>
        <dbReference type="Rhea" id="RHEA-COMP:11479"/>
        <dbReference type="Rhea" id="RHEA-COMP:11480"/>
        <dbReference type="ChEBI" id="CHEBI:15378"/>
        <dbReference type="ChEBI" id="CHEBI:29999"/>
        <dbReference type="ChEBI" id="CHEBI:57287"/>
        <dbReference type="ChEBI" id="CHEBI:58343"/>
        <dbReference type="ChEBI" id="CHEBI:64479"/>
    </reaction>
</comment>
<dbReference type="InterPro" id="IPR041354">
    <property type="entry name" value="4PPT_N"/>
</dbReference>
<evidence type="ECO:0000256" key="9">
    <source>
        <dbReference type="ARBA" id="ARBA00031996"/>
    </source>
</evidence>
<feature type="domain" description="4'-phosphopantetheinyl transferase" evidence="12">
    <location>
        <begin position="121"/>
        <end position="218"/>
    </location>
</feature>
<comment type="subunit">
    <text evidence="4">EntB, EntD, EntE, and EntF form a multienzyme complex called enterobactin synthase.</text>
</comment>
<evidence type="ECO:0000313" key="15">
    <source>
        <dbReference type="Proteomes" id="UP000199211"/>
    </source>
</evidence>
<evidence type="ECO:0000256" key="4">
    <source>
        <dbReference type="ARBA" id="ARBA00011503"/>
    </source>
</evidence>
<comment type="catalytic activity">
    <reaction evidence="10">
        <text>apo-[aryl-carrier protein] + CoA = holo-[aryl-carrier protein] + adenosine 3',5'-bisphosphate + H(+)</text>
        <dbReference type="Rhea" id="RHEA:48404"/>
        <dbReference type="Rhea" id="RHEA-COMP:15903"/>
        <dbReference type="Rhea" id="RHEA-COMP:17557"/>
        <dbReference type="ChEBI" id="CHEBI:15378"/>
        <dbReference type="ChEBI" id="CHEBI:29999"/>
        <dbReference type="ChEBI" id="CHEBI:57287"/>
        <dbReference type="ChEBI" id="CHEBI:58343"/>
        <dbReference type="ChEBI" id="CHEBI:64479"/>
    </reaction>
</comment>
<organism evidence="14 15">
    <name type="scientific">Marinobacter salarius</name>
    <dbReference type="NCBI Taxonomy" id="1420917"/>
    <lineage>
        <taxon>Bacteria</taxon>
        <taxon>Pseudomonadati</taxon>
        <taxon>Pseudomonadota</taxon>
        <taxon>Gammaproteobacteria</taxon>
        <taxon>Pseudomonadales</taxon>
        <taxon>Marinobacteraceae</taxon>
        <taxon>Marinobacter</taxon>
    </lineage>
</organism>
<dbReference type="InterPro" id="IPR008278">
    <property type="entry name" value="4-PPantetheinyl_Trfase_dom"/>
</dbReference>
<dbReference type="Proteomes" id="UP000199211">
    <property type="component" value="Unassembled WGS sequence"/>
</dbReference>
<dbReference type="RefSeq" id="WP_091644362.1">
    <property type="nucleotide sequence ID" value="NZ_DCAM01000020.1"/>
</dbReference>
<dbReference type="InterPro" id="IPR003542">
    <property type="entry name" value="Enbac_synth_compD-like"/>
</dbReference>
<accession>A0ABY1FTT4</accession>
<keyword evidence="6" id="KW-0808">Transferase</keyword>
<dbReference type="Pfam" id="PF17837">
    <property type="entry name" value="4PPT_N"/>
    <property type="match status" value="1"/>
</dbReference>
<comment type="pathway">
    <text evidence="2">Siderophore biosynthesis; enterobactin biosynthesis.</text>
</comment>
<keyword evidence="7" id="KW-0259">Enterobactin biosynthesis</keyword>
<dbReference type="PANTHER" id="PTHR38096">
    <property type="entry name" value="ENTEROBACTIN SYNTHASE COMPONENT D"/>
    <property type="match status" value="1"/>
</dbReference>
<dbReference type="InterPro" id="IPR037143">
    <property type="entry name" value="4-PPantetheinyl_Trfase_dom_sf"/>
</dbReference>
<evidence type="ECO:0000256" key="8">
    <source>
        <dbReference type="ARBA" id="ARBA00029894"/>
    </source>
</evidence>
<evidence type="ECO:0000256" key="3">
    <source>
        <dbReference type="ARBA" id="ARBA00008342"/>
    </source>
</evidence>
<evidence type="ECO:0000256" key="11">
    <source>
        <dbReference type="ARBA" id="ARBA00049191"/>
    </source>
</evidence>
<evidence type="ECO:0000256" key="1">
    <source>
        <dbReference type="ARBA" id="ARBA00003937"/>
    </source>
</evidence>
<proteinExistence type="inferred from homology"/>
<comment type="function">
    <text evidence="1">Involved in the biosynthesis of the siderophore enterobactin (enterochelin), which is a macrocyclic trimeric lactone of N-(2,3-dihydroxybenzoyl)-serine. The serine trilactone serves as a scaffolding for the three catechol functionalities that provide hexadentate coordination for the tightly ligated iron(2+) atoms. Plays an essential role in the assembly of the enterobactin by catalyzing the transfer of the 4'-phosphopantetheine (Ppant) moiety from coenzyme A to the apo-domains of both EntB (ArCP domain) and EntF (PCP domain) to yield their holo-forms which make them competent for the activation of 2,3-dihydroxybenzoate (DHB) and L-serine, respectively.</text>
</comment>